<dbReference type="Proteomes" id="UP000076798">
    <property type="component" value="Unassembled WGS sequence"/>
</dbReference>
<protein>
    <submittedName>
        <fullName evidence="1">Uncharacterized protein</fullName>
    </submittedName>
</protein>
<reference evidence="1 2" key="1">
    <citation type="journal article" date="2016" name="Mol. Biol. Evol.">
        <title>Comparative Genomics of Early-Diverging Mushroom-Forming Fungi Provides Insights into the Origins of Lignocellulose Decay Capabilities.</title>
        <authorList>
            <person name="Nagy L.G."/>
            <person name="Riley R."/>
            <person name="Tritt A."/>
            <person name="Adam C."/>
            <person name="Daum C."/>
            <person name="Floudas D."/>
            <person name="Sun H."/>
            <person name="Yadav J.S."/>
            <person name="Pangilinan J."/>
            <person name="Larsson K.H."/>
            <person name="Matsuura K."/>
            <person name="Barry K."/>
            <person name="Labutti K."/>
            <person name="Kuo R."/>
            <person name="Ohm R.A."/>
            <person name="Bhattacharya S.S."/>
            <person name="Shirouzu T."/>
            <person name="Yoshinaga Y."/>
            <person name="Martin F.M."/>
            <person name="Grigoriev I.V."/>
            <person name="Hibbett D.S."/>
        </authorList>
    </citation>
    <scope>NUCLEOTIDE SEQUENCE [LARGE SCALE GENOMIC DNA]</scope>
    <source>
        <strain evidence="1 2">HHB10207 ss-3</strain>
    </source>
</reference>
<dbReference type="AlphaFoldDB" id="A0A165XST4"/>
<keyword evidence="2" id="KW-1185">Reference proteome</keyword>
<sequence length="215" mass="24070">MSLVSPSAGEGEPSFILENGIFKRLRTLHRASAGDFCTKETVRKSDHWLGSQRQGSLSVIVMNLRYHPAQHVKTEDPFELRAPRALRSSSSHRNLLSAITFGFAPTPKPHQLENQTQKTLAYASSSRDGAEFRHICVPKYGRLDVIHGDSQEALLIFLLEESYLGSNEGKIERRKPCPRPQDCVEPENHTTKASVAVFLEMTLGLKIKINIVTYS</sequence>
<accession>A0A165XST4</accession>
<organism evidence="1 2">
    <name type="scientific">Sistotremastrum suecicum HHB10207 ss-3</name>
    <dbReference type="NCBI Taxonomy" id="1314776"/>
    <lineage>
        <taxon>Eukaryota</taxon>
        <taxon>Fungi</taxon>
        <taxon>Dikarya</taxon>
        <taxon>Basidiomycota</taxon>
        <taxon>Agaricomycotina</taxon>
        <taxon>Agaricomycetes</taxon>
        <taxon>Sistotremastrales</taxon>
        <taxon>Sistotremastraceae</taxon>
        <taxon>Sistotremastrum</taxon>
    </lineage>
</organism>
<gene>
    <name evidence="1" type="ORF">SISSUDRAFT_1037694</name>
</gene>
<evidence type="ECO:0000313" key="1">
    <source>
        <dbReference type="EMBL" id="KZT32505.1"/>
    </source>
</evidence>
<proteinExistence type="predicted"/>
<name>A0A165XST4_9AGAM</name>
<dbReference type="EMBL" id="KV428325">
    <property type="protein sequence ID" value="KZT32505.1"/>
    <property type="molecule type" value="Genomic_DNA"/>
</dbReference>
<evidence type="ECO:0000313" key="2">
    <source>
        <dbReference type="Proteomes" id="UP000076798"/>
    </source>
</evidence>